<dbReference type="InterPro" id="IPR002048">
    <property type="entry name" value="EF_hand_dom"/>
</dbReference>
<dbReference type="Pfam" id="PF09767">
    <property type="entry name" value="DUF2053"/>
    <property type="match status" value="1"/>
</dbReference>
<accession>A0A7J5ZZQ1</accession>
<dbReference type="Gene3D" id="1.10.238.10">
    <property type="entry name" value="EF-hand"/>
    <property type="match status" value="1"/>
</dbReference>
<evidence type="ECO:0000256" key="12">
    <source>
        <dbReference type="ARBA" id="ARBA00034899"/>
    </source>
</evidence>
<keyword evidence="5" id="KW-0479">Metal-binding</keyword>
<name>A0A7J5ZZQ1_AMEME</name>
<dbReference type="SUPFAM" id="SSF47473">
    <property type="entry name" value="EF-hand"/>
    <property type="match status" value="1"/>
</dbReference>
<dbReference type="EMBL" id="JAAGNN010000020">
    <property type="protein sequence ID" value="KAF4076020.1"/>
    <property type="molecule type" value="Genomic_DNA"/>
</dbReference>
<feature type="compositionally biased region" description="Polar residues" evidence="13">
    <location>
        <begin position="276"/>
        <end position="286"/>
    </location>
</feature>
<feature type="domain" description="EF-hand" evidence="15">
    <location>
        <begin position="137"/>
        <end position="172"/>
    </location>
</feature>
<keyword evidence="6" id="KW-0256">Endoplasmic reticulum</keyword>
<dbReference type="PANTHER" id="PTHR12869:SF0">
    <property type="entry name" value="BOS COMPLEX SUBUNIT TMEM147"/>
    <property type="match status" value="1"/>
</dbReference>
<keyword evidence="8 14" id="KW-1133">Transmembrane helix</keyword>
<reference evidence="16 17" key="1">
    <citation type="submission" date="2020-02" db="EMBL/GenBank/DDBJ databases">
        <title>A chromosome-scale genome assembly of the black bullhead catfish (Ameiurus melas).</title>
        <authorList>
            <person name="Wen M."/>
            <person name="Zham M."/>
            <person name="Cabau C."/>
            <person name="Klopp C."/>
            <person name="Donnadieu C."/>
            <person name="Roques C."/>
            <person name="Bouchez O."/>
            <person name="Lampietro C."/>
            <person name="Jouanno E."/>
            <person name="Herpin A."/>
            <person name="Louis A."/>
            <person name="Berthelot C."/>
            <person name="Parey E."/>
            <person name="Roest-Crollius H."/>
            <person name="Braasch I."/>
            <person name="Postlethwait J."/>
            <person name="Robinson-Rechavi M."/>
            <person name="Echchiki A."/>
            <person name="Begum T."/>
            <person name="Montfort J."/>
            <person name="Schartl M."/>
            <person name="Bobe J."/>
            <person name="Guiguen Y."/>
        </authorList>
    </citation>
    <scope>NUCLEOTIDE SEQUENCE [LARGE SCALE GENOMIC DNA]</scope>
    <source>
        <strain evidence="16">M_S1</strain>
        <tissue evidence="16">Blood</tissue>
    </source>
</reference>
<comment type="similarity">
    <text evidence="10">Belongs to the TMEM147 family.</text>
</comment>
<dbReference type="InterPro" id="IPR019164">
    <property type="entry name" value="TMEM147"/>
</dbReference>
<keyword evidence="9 14" id="KW-0472">Membrane</keyword>
<evidence type="ECO:0000256" key="6">
    <source>
        <dbReference type="ARBA" id="ARBA00022824"/>
    </source>
</evidence>
<feature type="region of interest" description="Disordered" evidence="13">
    <location>
        <begin position="276"/>
        <end position="345"/>
    </location>
</feature>
<evidence type="ECO:0000256" key="4">
    <source>
        <dbReference type="ARBA" id="ARBA00022692"/>
    </source>
</evidence>
<evidence type="ECO:0000256" key="7">
    <source>
        <dbReference type="ARBA" id="ARBA00022837"/>
    </source>
</evidence>
<keyword evidence="4 14" id="KW-0812">Transmembrane</keyword>
<feature type="transmembrane region" description="Helical" evidence="14">
    <location>
        <begin position="574"/>
        <end position="597"/>
    </location>
</feature>
<dbReference type="GO" id="GO:0005509">
    <property type="term" value="F:calcium ion binding"/>
    <property type="evidence" value="ECO:0007669"/>
    <property type="project" value="InterPro"/>
</dbReference>
<dbReference type="PROSITE" id="PS50222">
    <property type="entry name" value="EF_HAND_2"/>
    <property type="match status" value="1"/>
</dbReference>
<evidence type="ECO:0000256" key="2">
    <source>
        <dbReference type="ARBA" id="ARBA00004651"/>
    </source>
</evidence>
<feature type="transmembrane region" description="Helical" evidence="14">
    <location>
        <begin position="434"/>
        <end position="460"/>
    </location>
</feature>
<feature type="region of interest" description="Disordered" evidence="13">
    <location>
        <begin position="48"/>
        <end position="76"/>
    </location>
</feature>
<evidence type="ECO:0000256" key="14">
    <source>
        <dbReference type="SAM" id="Phobius"/>
    </source>
</evidence>
<dbReference type="PANTHER" id="PTHR12869">
    <property type="entry name" value="SMALL SEVEN TRANSMEMBRANE DOMAIN-CONTAINING PROTEIN"/>
    <property type="match status" value="1"/>
</dbReference>
<evidence type="ECO:0000256" key="8">
    <source>
        <dbReference type="ARBA" id="ARBA00022989"/>
    </source>
</evidence>
<evidence type="ECO:0000313" key="17">
    <source>
        <dbReference type="Proteomes" id="UP000593565"/>
    </source>
</evidence>
<evidence type="ECO:0000313" key="16">
    <source>
        <dbReference type="EMBL" id="KAF4076020.1"/>
    </source>
</evidence>
<keyword evidence="3" id="KW-1003">Cell membrane</keyword>
<feature type="transmembrane region" description="Helical" evidence="14">
    <location>
        <begin position="504"/>
        <end position="526"/>
    </location>
</feature>
<evidence type="ECO:0000256" key="13">
    <source>
        <dbReference type="SAM" id="MobiDB-lite"/>
    </source>
</evidence>
<evidence type="ECO:0000256" key="10">
    <source>
        <dbReference type="ARBA" id="ARBA00034739"/>
    </source>
</evidence>
<dbReference type="GO" id="GO:0005789">
    <property type="term" value="C:endoplasmic reticulum membrane"/>
    <property type="evidence" value="ECO:0007669"/>
    <property type="project" value="UniProtKB-SubCell"/>
</dbReference>
<organism evidence="16 17">
    <name type="scientific">Ameiurus melas</name>
    <name type="common">Black bullhead</name>
    <name type="synonym">Silurus melas</name>
    <dbReference type="NCBI Taxonomy" id="219545"/>
    <lineage>
        <taxon>Eukaryota</taxon>
        <taxon>Metazoa</taxon>
        <taxon>Chordata</taxon>
        <taxon>Craniata</taxon>
        <taxon>Vertebrata</taxon>
        <taxon>Euteleostomi</taxon>
        <taxon>Actinopterygii</taxon>
        <taxon>Neopterygii</taxon>
        <taxon>Teleostei</taxon>
        <taxon>Ostariophysi</taxon>
        <taxon>Siluriformes</taxon>
        <taxon>Ictaluridae</taxon>
        <taxon>Ameiurus</taxon>
    </lineage>
</organism>
<gene>
    <name evidence="16" type="ORF">AMELA_G00225560</name>
</gene>
<evidence type="ECO:0000256" key="3">
    <source>
        <dbReference type="ARBA" id="ARBA00022475"/>
    </source>
</evidence>
<feature type="transmembrane region" description="Helical" evidence="14">
    <location>
        <begin position="404"/>
        <end position="422"/>
    </location>
</feature>
<evidence type="ECO:0000256" key="5">
    <source>
        <dbReference type="ARBA" id="ARBA00022723"/>
    </source>
</evidence>
<evidence type="ECO:0000256" key="1">
    <source>
        <dbReference type="ARBA" id="ARBA00004477"/>
    </source>
</evidence>
<comment type="caution">
    <text evidence="16">The sequence shown here is derived from an EMBL/GenBank/DDBJ whole genome shotgun (WGS) entry which is preliminary data.</text>
</comment>
<dbReference type="GO" id="GO:0005886">
    <property type="term" value="C:plasma membrane"/>
    <property type="evidence" value="ECO:0007669"/>
    <property type="project" value="UniProtKB-SubCell"/>
</dbReference>
<dbReference type="InterPro" id="IPR011992">
    <property type="entry name" value="EF-hand-dom_pair"/>
</dbReference>
<proteinExistence type="inferred from homology"/>
<dbReference type="PROSITE" id="PS00018">
    <property type="entry name" value="EF_HAND_1"/>
    <property type="match status" value="1"/>
</dbReference>
<comment type="subcellular location">
    <subcellularLocation>
        <location evidence="2">Cell membrane</location>
        <topology evidence="2">Multi-pass membrane protein</topology>
    </subcellularLocation>
    <subcellularLocation>
        <location evidence="1">Endoplasmic reticulum membrane</location>
        <topology evidence="1">Multi-pass membrane protein</topology>
    </subcellularLocation>
</comment>
<protein>
    <recommendedName>
        <fullName evidence="11">BOS complex subunit TMEM147</fullName>
    </recommendedName>
    <alternativeName>
        <fullName evidence="12">Transmembrane protein 147</fullName>
    </alternativeName>
</protein>
<dbReference type="AlphaFoldDB" id="A0A7J5ZZQ1"/>
<dbReference type="Proteomes" id="UP000593565">
    <property type="component" value="Unassembled WGS sequence"/>
</dbReference>
<feature type="region of interest" description="Disordered" evidence="13">
    <location>
        <begin position="194"/>
        <end position="240"/>
    </location>
</feature>
<dbReference type="InterPro" id="IPR018247">
    <property type="entry name" value="EF_Hand_1_Ca_BS"/>
</dbReference>
<evidence type="ECO:0000256" key="11">
    <source>
        <dbReference type="ARBA" id="ARBA00034846"/>
    </source>
</evidence>
<keyword evidence="17" id="KW-1185">Reference proteome</keyword>
<feature type="transmembrane region" description="Helical" evidence="14">
    <location>
        <begin position="546"/>
        <end position="562"/>
    </location>
</feature>
<feature type="compositionally biased region" description="Basic and acidic residues" evidence="13">
    <location>
        <begin position="56"/>
        <end position="76"/>
    </location>
</feature>
<keyword evidence="7" id="KW-0106">Calcium</keyword>
<feature type="transmembrane region" description="Helical" evidence="14">
    <location>
        <begin position="603"/>
        <end position="625"/>
    </location>
</feature>
<feature type="compositionally biased region" description="Basic and acidic residues" evidence="13">
    <location>
        <begin position="206"/>
        <end position="216"/>
    </location>
</feature>
<evidence type="ECO:0000256" key="9">
    <source>
        <dbReference type="ARBA" id="ARBA00023136"/>
    </source>
</evidence>
<evidence type="ECO:0000259" key="15">
    <source>
        <dbReference type="PROSITE" id="PS50222"/>
    </source>
</evidence>
<feature type="compositionally biased region" description="Basic and acidic residues" evidence="13">
    <location>
        <begin position="226"/>
        <end position="240"/>
    </location>
</feature>
<sequence>MLFWSVGHHVKHPEAERLEDYCLLLEMGKLQSKHACKRRENPEGDSFVVSGFLSKRGGESERSEQRPRHIQDLDNSEFKDGQFGDHHCPLEVVLPPEKAEGCESFVQFVNGEEGERESNKAKKRISLNELECDVSVEDDNRQEWVFTLYDFDNSGKVTKEDMSSLMHTIYDVVDASVNQSCHSKSKTLRVKLTVTPEPSPRRREHTTHTGTERDWSCSRVDATQQEEVRGGDKRHSTHMRDSLERNHYCVDENTERRNHYLDLAGIENYTSRFETTVPPTVHQENISRPSHSQSRSRSHEPDSHSQQRRSQIIGDHCASRALHPTRPPKGASKGGGNTPTRASKCYGHHGGQDVYHLPQQSQPQLHTHSQHPLQHSHSKRLRNLSGHSVQEVFHYYFKVTSWEMTLFHFGNCFALAYFPYFITYKCSGLSEYNAFWRCVQAGATYLFVQLCKMLFLATFFPTWEGGAGVYDFVGEFMKATVDMADLLGLHLVMSRNAGKGEYKIMVAAMGWATAELVMSRCIPLWVGARGIEFDWKYIQMSFDSNISLVHYIAMAAVVWMFTRYDLPKSFRLPVTVLLGLCVYKAFLMELFVHVFLLGSWTALLVKAVLTGAISLCSLFLFITLVHSN</sequence>